<sequence>MQRIRQPFFRAVATTAATVPAYSIENYPMRPVTKISLLGIRLAIIALAIYWIAIFTGTHLPAVSDFSPRMNDKIKHFSAFFGLATLLCYSTTSSNLVKRFGTIAAVIAVYAAFDEFTQQFIPGRTADPYDFIADMAGALTAIAVYIVVRWMLASKRTPAV</sequence>
<protein>
    <submittedName>
        <fullName evidence="3">VanZ like family protein</fullName>
    </submittedName>
</protein>
<evidence type="ECO:0000313" key="4">
    <source>
        <dbReference type="Proteomes" id="UP000318538"/>
    </source>
</evidence>
<feature type="transmembrane region" description="Helical" evidence="1">
    <location>
        <begin position="133"/>
        <end position="152"/>
    </location>
</feature>
<proteinExistence type="predicted"/>
<accession>A0A517NEB9</accession>
<keyword evidence="4" id="KW-1185">Reference proteome</keyword>
<dbReference type="InterPro" id="IPR006976">
    <property type="entry name" value="VanZ-like"/>
</dbReference>
<keyword evidence="1" id="KW-0472">Membrane</keyword>
<dbReference type="Proteomes" id="UP000318538">
    <property type="component" value="Chromosome"/>
</dbReference>
<gene>
    <name evidence="3" type="ORF">K227x_38760</name>
</gene>
<dbReference type="EMBL" id="CP036525">
    <property type="protein sequence ID" value="QDT05476.1"/>
    <property type="molecule type" value="Genomic_DNA"/>
</dbReference>
<dbReference type="PANTHER" id="PTHR28008">
    <property type="entry name" value="DOMAIN PROTEIN, PUTATIVE (AFU_ORTHOLOGUE AFUA_3G10980)-RELATED"/>
    <property type="match status" value="1"/>
</dbReference>
<organism evidence="3 4">
    <name type="scientific">Rubripirellula lacrimiformis</name>
    <dbReference type="NCBI Taxonomy" id="1930273"/>
    <lineage>
        <taxon>Bacteria</taxon>
        <taxon>Pseudomonadati</taxon>
        <taxon>Planctomycetota</taxon>
        <taxon>Planctomycetia</taxon>
        <taxon>Pirellulales</taxon>
        <taxon>Pirellulaceae</taxon>
        <taxon>Rubripirellula</taxon>
    </lineage>
</organism>
<feature type="transmembrane region" description="Helical" evidence="1">
    <location>
        <begin position="35"/>
        <end position="54"/>
    </location>
</feature>
<keyword evidence="1" id="KW-0812">Transmembrane</keyword>
<evidence type="ECO:0000313" key="3">
    <source>
        <dbReference type="EMBL" id="QDT05476.1"/>
    </source>
</evidence>
<dbReference type="Pfam" id="PF04892">
    <property type="entry name" value="VanZ"/>
    <property type="match status" value="1"/>
</dbReference>
<reference evidence="3 4" key="1">
    <citation type="submission" date="2019-02" db="EMBL/GenBank/DDBJ databases">
        <title>Deep-cultivation of Planctomycetes and their phenomic and genomic characterization uncovers novel biology.</title>
        <authorList>
            <person name="Wiegand S."/>
            <person name="Jogler M."/>
            <person name="Boedeker C."/>
            <person name="Pinto D."/>
            <person name="Vollmers J."/>
            <person name="Rivas-Marin E."/>
            <person name="Kohn T."/>
            <person name="Peeters S.H."/>
            <person name="Heuer A."/>
            <person name="Rast P."/>
            <person name="Oberbeckmann S."/>
            <person name="Bunk B."/>
            <person name="Jeske O."/>
            <person name="Meyerdierks A."/>
            <person name="Storesund J.E."/>
            <person name="Kallscheuer N."/>
            <person name="Luecker S."/>
            <person name="Lage O.M."/>
            <person name="Pohl T."/>
            <person name="Merkel B.J."/>
            <person name="Hornburger P."/>
            <person name="Mueller R.-W."/>
            <person name="Bruemmer F."/>
            <person name="Labrenz M."/>
            <person name="Spormann A.M."/>
            <person name="Op den Camp H."/>
            <person name="Overmann J."/>
            <person name="Amann R."/>
            <person name="Jetten M.S.M."/>
            <person name="Mascher T."/>
            <person name="Medema M.H."/>
            <person name="Devos D.P."/>
            <person name="Kaster A.-K."/>
            <person name="Ovreas L."/>
            <person name="Rohde M."/>
            <person name="Galperin M.Y."/>
            <person name="Jogler C."/>
        </authorList>
    </citation>
    <scope>NUCLEOTIDE SEQUENCE [LARGE SCALE GENOMIC DNA]</scope>
    <source>
        <strain evidence="3 4">K22_7</strain>
    </source>
</reference>
<name>A0A517NEB9_9BACT</name>
<feature type="transmembrane region" description="Helical" evidence="1">
    <location>
        <begin position="74"/>
        <end position="89"/>
    </location>
</feature>
<dbReference type="AlphaFoldDB" id="A0A517NEB9"/>
<evidence type="ECO:0000256" key="1">
    <source>
        <dbReference type="SAM" id="Phobius"/>
    </source>
</evidence>
<dbReference type="PANTHER" id="PTHR28008:SF1">
    <property type="entry name" value="DOMAIN PROTEIN, PUTATIVE (AFU_ORTHOLOGUE AFUA_3G10980)-RELATED"/>
    <property type="match status" value="1"/>
</dbReference>
<keyword evidence="1" id="KW-1133">Transmembrane helix</keyword>
<evidence type="ECO:0000259" key="2">
    <source>
        <dbReference type="Pfam" id="PF04892"/>
    </source>
</evidence>
<dbReference type="KEGG" id="rlc:K227x_38760"/>
<feature type="domain" description="VanZ-like" evidence="2">
    <location>
        <begin position="66"/>
        <end position="148"/>
    </location>
</feature>
<dbReference type="NCBIfam" id="NF037970">
    <property type="entry name" value="vanZ_1"/>
    <property type="match status" value="1"/>
</dbReference>